<sequence>MKAARVIVFPIKGRNWCFSRSIEQTVQESESTKPSPKFKDLYKKITSNGKPMNQNVEIITEFFSTKMNKAWAGLGEAPEGSIKNKIHGLGVKLLARVKPSEIFLKSISKDVTNVEITYPTSLNPRLVRRRLRHIAFRGSVIHRRYFYGSVSLLPLTAACAILPLPNIPFFWTLFRTYSHWRALQGSERLLVLVSDGSTTVKEQKRDSDDEDEQEHKSPDALIPQWVLHPSEDLDKYLQDLDEKDGLSKSVVSKICKAYHLDTQEVDKYRCSM</sequence>
<dbReference type="GO" id="GO:0006813">
    <property type="term" value="P:potassium ion transport"/>
    <property type="evidence" value="ECO:0007669"/>
    <property type="project" value="TreeGrafter"/>
</dbReference>
<evidence type="ECO:0000313" key="1">
    <source>
        <dbReference type="EMBL" id="KAI3871236.1"/>
    </source>
</evidence>
<reference evidence="1" key="1">
    <citation type="submission" date="2022-04" db="EMBL/GenBank/DDBJ databases">
        <title>A functionally conserved STORR gene fusion in Papaver species that diverged 16.8 million years ago.</title>
        <authorList>
            <person name="Catania T."/>
        </authorList>
    </citation>
    <scope>NUCLEOTIDE SEQUENCE</scope>
    <source>
        <strain evidence="1">S-188037</strain>
    </source>
</reference>
<dbReference type="InterPro" id="IPR018786">
    <property type="entry name" value="Mit_KHE1"/>
</dbReference>
<gene>
    <name evidence="1" type="ORF">MKW98_015136</name>
</gene>
<dbReference type="Proteomes" id="UP001202328">
    <property type="component" value="Unassembled WGS sequence"/>
</dbReference>
<dbReference type="Pfam" id="PF10173">
    <property type="entry name" value="Mit_KHE1"/>
    <property type="match status" value="1"/>
</dbReference>
<name>A0AAD4X9B5_9MAGN</name>
<comment type="caution">
    <text evidence="1">The sequence shown here is derived from an EMBL/GenBank/DDBJ whole genome shotgun (WGS) entry which is preliminary data.</text>
</comment>
<proteinExistence type="predicted"/>
<dbReference type="GO" id="GO:0005743">
    <property type="term" value="C:mitochondrial inner membrane"/>
    <property type="evidence" value="ECO:0007669"/>
    <property type="project" value="TreeGrafter"/>
</dbReference>
<protein>
    <submittedName>
        <fullName evidence="1">Uncharacterized protein</fullName>
    </submittedName>
</protein>
<evidence type="ECO:0000313" key="2">
    <source>
        <dbReference type="Proteomes" id="UP001202328"/>
    </source>
</evidence>
<dbReference type="AlphaFoldDB" id="A0AAD4X9B5"/>
<accession>A0AAD4X9B5</accession>
<dbReference type="PANTHER" id="PTHR28062">
    <property type="entry name" value="K+-H+ EXCHANGE-LIKE PROTEIN"/>
    <property type="match status" value="1"/>
</dbReference>
<dbReference type="PANTHER" id="PTHR28062:SF1">
    <property type="entry name" value="TRANSMEMBRANE PROTEIN"/>
    <property type="match status" value="1"/>
</dbReference>
<dbReference type="GO" id="GO:1902600">
    <property type="term" value="P:proton transmembrane transport"/>
    <property type="evidence" value="ECO:0007669"/>
    <property type="project" value="TreeGrafter"/>
</dbReference>
<organism evidence="1 2">
    <name type="scientific">Papaver atlanticum</name>
    <dbReference type="NCBI Taxonomy" id="357466"/>
    <lineage>
        <taxon>Eukaryota</taxon>
        <taxon>Viridiplantae</taxon>
        <taxon>Streptophyta</taxon>
        <taxon>Embryophyta</taxon>
        <taxon>Tracheophyta</taxon>
        <taxon>Spermatophyta</taxon>
        <taxon>Magnoliopsida</taxon>
        <taxon>Ranunculales</taxon>
        <taxon>Papaveraceae</taxon>
        <taxon>Papaveroideae</taxon>
        <taxon>Papaver</taxon>
    </lineage>
</organism>
<dbReference type="EMBL" id="JAJJMB010013076">
    <property type="protein sequence ID" value="KAI3871236.1"/>
    <property type="molecule type" value="Genomic_DNA"/>
</dbReference>
<keyword evidence="2" id="KW-1185">Reference proteome</keyword>